<accession>C5LYT9</accession>
<reference evidence="6 7" key="1">
    <citation type="submission" date="2008-07" db="EMBL/GenBank/DDBJ databases">
        <authorList>
            <person name="El-Sayed N."/>
            <person name="Caler E."/>
            <person name="Inman J."/>
            <person name="Amedeo P."/>
            <person name="Hass B."/>
            <person name="Wortman J."/>
        </authorList>
    </citation>
    <scope>NUCLEOTIDE SEQUENCE [LARGE SCALE GENOMIC DNA]</scope>
    <source>
        <strain evidence="7">ATCC 50983 / TXsc</strain>
    </source>
</reference>
<dbReference type="Pfam" id="PF13639">
    <property type="entry name" value="zf-RING_2"/>
    <property type="match status" value="1"/>
</dbReference>
<dbReference type="InterPro" id="IPR013083">
    <property type="entry name" value="Znf_RING/FYVE/PHD"/>
</dbReference>
<gene>
    <name evidence="6" type="ORF">Pmar_PMAR002392</name>
</gene>
<dbReference type="GeneID" id="9040547"/>
<dbReference type="SUPFAM" id="SSF57850">
    <property type="entry name" value="RING/U-box"/>
    <property type="match status" value="1"/>
</dbReference>
<evidence type="ECO:0000256" key="4">
    <source>
        <dbReference type="PROSITE-ProRule" id="PRU00175"/>
    </source>
</evidence>
<dbReference type="Gene3D" id="3.30.40.10">
    <property type="entry name" value="Zinc/RING finger domain, C3HC4 (zinc finger)"/>
    <property type="match status" value="1"/>
</dbReference>
<name>C5LYT9_PERM5</name>
<dbReference type="InParanoid" id="C5LYT9"/>
<keyword evidence="7" id="KW-1185">Reference proteome</keyword>
<dbReference type="GO" id="GO:0016567">
    <property type="term" value="P:protein ubiquitination"/>
    <property type="evidence" value="ECO:0007669"/>
    <property type="project" value="TreeGrafter"/>
</dbReference>
<sequence>MSVDHVRLAQLRKNLSSKSAIISALGELSEMANDSETIKDPAFVEVCHRAFTVLNTRFSAAVYWQAGLELFLNMQFTCGEADVTLPECDKWAARALEESDEESKAKAKDRVRAAVRSTSASGGGHQQQQQLLDLLGINLDDLQAVMADVGGDQGAPPASRDARNELRMVTLKEDELCVMCQEEMKQGSKAKKMPECGHVFHDHCIMEWLERHNTCPLCRNDDLQTEKKAFDDIAEKVRLSRKAERTSGLYA</sequence>
<protein>
    <submittedName>
        <fullName evidence="6">RING finger protein, putative</fullName>
    </submittedName>
</protein>
<dbReference type="OMA" id="YSVICRV"/>
<evidence type="ECO:0000256" key="1">
    <source>
        <dbReference type="ARBA" id="ARBA00022723"/>
    </source>
</evidence>
<evidence type="ECO:0000313" key="7">
    <source>
        <dbReference type="Proteomes" id="UP000007800"/>
    </source>
</evidence>
<dbReference type="CDD" id="cd16454">
    <property type="entry name" value="RING-H2_PA-TM-RING"/>
    <property type="match status" value="1"/>
</dbReference>
<keyword evidence="1" id="KW-0479">Metal-binding</keyword>
<dbReference type="Proteomes" id="UP000007800">
    <property type="component" value="Unassembled WGS sequence"/>
</dbReference>
<dbReference type="EMBL" id="GG686832">
    <property type="protein sequence ID" value="EEQ98114.1"/>
    <property type="molecule type" value="Genomic_DNA"/>
</dbReference>
<dbReference type="OrthoDB" id="421575at2759"/>
<dbReference type="AlphaFoldDB" id="C5LYT9"/>
<evidence type="ECO:0000259" key="5">
    <source>
        <dbReference type="PROSITE" id="PS50089"/>
    </source>
</evidence>
<dbReference type="PANTHER" id="PTHR15710">
    <property type="entry name" value="E3 UBIQUITIN-PROTEIN LIGASE PRAJA"/>
    <property type="match status" value="1"/>
</dbReference>
<dbReference type="RefSeq" id="XP_002765397.1">
    <property type="nucleotide sequence ID" value="XM_002765351.1"/>
</dbReference>
<evidence type="ECO:0000256" key="2">
    <source>
        <dbReference type="ARBA" id="ARBA00022771"/>
    </source>
</evidence>
<proteinExistence type="predicted"/>
<dbReference type="SMART" id="SM00184">
    <property type="entry name" value="RING"/>
    <property type="match status" value="1"/>
</dbReference>
<dbReference type="PANTHER" id="PTHR15710:SF217">
    <property type="entry name" value="E3 UBIQUITIN-PROTEIN LIGASE RDUF2"/>
    <property type="match status" value="1"/>
</dbReference>
<dbReference type="InterPro" id="IPR001841">
    <property type="entry name" value="Znf_RING"/>
</dbReference>
<keyword evidence="2 4" id="KW-0863">Zinc-finger</keyword>
<dbReference type="GO" id="GO:0005737">
    <property type="term" value="C:cytoplasm"/>
    <property type="evidence" value="ECO:0007669"/>
    <property type="project" value="TreeGrafter"/>
</dbReference>
<dbReference type="PROSITE" id="PS50089">
    <property type="entry name" value="ZF_RING_2"/>
    <property type="match status" value="1"/>
</dbReference>
<dbReference type="GO" id="GO:0061630">
    <property type="term" value="F:ubiquitin protein ligase activity"/>
    <property type="evidence" value="ECO:0007669"/>
    <property type="project" value="TreeGrafter"/>
</dbReference>
<feature type="domain" description="RING-type" evidence="5">
    <location>
        <begin position="177"/>
        <end position="219"/>
    </location>
</feature>
<organism evidence="7">
    <name type="scientific">Perkinsus marinus (strain ATCC 50983 / TXsc)</name>
    <dbReference type="NCBI Taxonomy" id="423536"/>
    <lineage>
        <taxon>Eukaryota</taxon>
        <taxon>Sar</taxon>
        <taxon>Alveolata</taxon>
        <taxon>Perkinsozoa</taxon>
        <taxon>Perkinsea</taxon>
        <taxon>Perkinsida</taxon>
        <taxon>Perkinsidae</taxon>
        <taxon>Perkinsus</taxon>
    </lineage>
</organism>
<evidence type="ECO:0000313" key="6">
    <source>
        <dbReference type="EMBL" id="EEQ98114.1"/>
    </source>
</evidence>
<evidence type="ECO:0000256" key="3">
    <source>
        <dbReference type="ARBA" id="ARBA00022833"/>
    </source>
</evidence>
<keyword evidence="3" id="KW-0862">Zinc</keyword>
<dbReference type="GO" id="GO:0008270">
    <property type="term" value="F:zinc ion binding"/>
    <property type="evidence" value="ECO:0007669"/>
    <property type="project" value="UniProtKB-KW"/>
</dbReference>